<dbReference type="InterPro" id="IPR038765">
    <property type="entry name" value="Papain-like_cys_pep_sf"/>
</dbReference>
<dbReference type="InterPro" id="IPR018200">
    <property type="entry name" value="USP_CS"/>
</dbReference>
<dbReference type="PROSITE" id="PS50271">
    <property type="entry name" value="ZF_UBP"/>
    <property type="match status" value="1"/>
</dbReference>
<feature type="domain" description="USP" evidence="8">
    <location>
        <begin position="360"/>
        <end position="800"/>
    </location>
</feature>
<dbReference type="InterPro" id="IPR001394">
    <property type="entry name" value="Peptidase_C19_UCH"/>
</dbReference>
<protein>
    <recommendedName>
        <fullName evidence="2">ubiquitinyl hydrolase 1</fullName>
        <ecNumber evidence="2">3.4.19.12</ecNumber>
    </recommendedName>
</protein>
<gene>
    <name evidence="10" type="ORF">DME_LOCUS243</name>
</gene>
<dbReference type="InterPro" id="IPR001607">
    <property type="entry name" value="Znf_UBP"/>
</dbReference>
<evidence type="ECO:0000313" key="11">
    <source>
        <dbReference type="Proteomes" id="UP000038040"/>
    </source>
</evidence>
<dbReference type="PROSITE" id="PS50235">
    <property type="entry name" value="USP_3"/>
    <property type="match status" value="1"/>
</dbReference>
<evidence type="ECO:0000256" key="7">
    <source>
        <dbReference type="SAM" id="MobiDB-lite"/>
    </source>
</evidence>
<dbReference type="GO" id="GO:0004843">
    <property type="term" value="F:cysteine-type deubiquitinase activity"/>
    <property type="evidence" value="ECO:0007669"/>
    <property type="project" value="UniProtKB-EC"/>
</dbReference>
<dbReference type="GO" id="GO:0008270">
    <property type="term" value="F:zinc ion binding"/>
    <property type="evidence" value="ECO:0007669"/>
    <property type="project" value="UniProtKB-KW"/>
</dbReference>
<feature type="domain" description="UBP-type" evidence="9">
    <location>
        <begin position="40"/>
        <end position="145"/>
    </location>
</feature>
<evidence type="ECO:0000313" key="12">
    <source>
        <dbReference type="Proteomes" id="UP000274756"/>
    </source>
</evidence>
<dbReference type="PANTHER" id="PTHR21646:SF19">
    <property type="entry name" value="UBIQUITIN CARBOXYL-TERMINAL HYDROLASE 3"/>
    <property type="match status" value="1"/>
</dbReference>
<evidence type="ECO:0000256" key="2">
    <source>
        <dbReference type="ARBA" id="ARBA00012759"/>
    </source>
</evidence>
<dbReference type="Gene3D" id="3.30.40.10">
    <property type="entry name" value="Zinc/RING finger domain, C3HC4 (zinc finger)"/>
    <property type="match status" value="1"/>
</dbReference>
<dbReference type="PANTHER" id="PTHR21646">
    <property type="entry name" value="UBIQUITIN CARBOXYL-TERMINAL HYDROLASE"/>
    <property type="match status" value="1"/>
</dbReference>
<evidence type="ECO:0000256" key="5">
    <source>
        <dbReference type="ARBA" id="ARBA00022833"/>
    </source>
</evidence>
<dbReference type="Proteomes" id="UP000274756">
    <property type="component" value="Unassembled WGS sequence"/>
</dbReference>
<evidence type="ECO:0000259" key="8">
    <source>
        <dbReference type="PROSITE" id="PS50235"/>
    </source>
</evidence>
<dbReference type="PROSITE" id="PS00972">
    <property type="entry name" value="USP_1"/>
    <property type="match status" value="1"/>
</dbReference>
<keyword evidence="3" id="KW-0479">Metal-binding</keyword>
<proteinExistence type="predicted"/>
<dbReference type="GO" id="GO:0016579">
    <property type="term" value="P:protein deubiquitination"/>
    <property type="evidence" value="ECO:0007669"/>
    <property type="project" value="InterPro"/>
</dbReference>
<reference evidence="10 12" key="2">
    <citation type="submission" date="2018-11" db="EMBL/GenBank/DDBJ databases">
        <authorList>
            <consortium name="Pathogen Informatics"/>
        </authorList>
    </citation>
    <scope>NUCLEOTIDE SEQUENCE [LARGE SCALE GENOMIC DNA]</scope>
</reference>
<evidence type="ECO:0000256" key="6">
    <source>
        <dbReference type="PROSITE-ProRule" id="PRU00502"/>
    </source>
</evidence>
<evidence type="ECO:0000256" key="4">
    <source>
        <dbReference type="ARBA" id="ARBA00022771"/>
    </source>
</evidence>
<dbReference type="Gene3D" id="3.90.70.10">
    <property type="entry name" value="Cysteine proteinases"/>
    <property type="match status" value="1"/>
</dbReference>
<reference evidence="13" key="1">
    <citation type="submission" date="2017-02" db="UniProtKB">
        <authorList>
            <consortium name="WormBaseParasite"/>
        </authorList>
    </citation>
    <scope>IDENTIFICATION</scope>
</reference>
<dbReference type="Proteomes" id="UP000038040">
    <property type="component" value="Unplaced"/>
</dbReference>
<dbReference type="SUPFAM" id="SSF57850">
    <property type="entry name" value="RING/U-box"/>
    <property type="match status" value="1"/>
</dbReference>
<dbReference type="InterPro" id="IPR028889">
    <property type="entry name" value="USP"/>
</dbReference>
<dbReference type="InterPro" id="IPR050185">
    <property type="entry name" value="Ub_carboxyl-term_hydrolase"/>
</dbReference>
<feature type="region of interest" description="Disordered" evidence="7">
    <location>
        <begin position="213"/>
        <end position="255"/>
    </location>
</feature>
<evidence type="ECO:0000313" key="13">
    <source>
        <dbReference type="WBParaSite" id="DME_0000337701-mRNA-1"/>
    </source>
</evidence>
<evidence type="ECO:0000313" key="10">
    <source>
        <dbReference type="EMBL" id="VDN50270.1"/>
    </source>
</evidence>
<dbReference type="AlphaFoldDB" id="A0A0N4U8K0"/>
<evidence type="ECO:0000256" key="1">
    <source>
        <dbReference type="ARBA" id="ARBA00000707"/>
    </source>
</evidence>
<evidence type="ECO:0000256" key="3">
    <source>
        <dbReference type="ARBA" id="ARBA00022723"/>
    </source>
</evidence>
<name>A0A0N4U8K0_DRAME</name>
<keyword evidence="4 6" id="KW-0863">Zinc-finger</keyword>
<dbReference type="Pfam" id="PF02148">
    <property type="entry name" value="zf-UBP"/>
    <property type="match status" value="1"/>
</dbReference>
<keyword evidence="12" id="KW-1185">Reference proteome</keyword>
<dbReference type="EC" id="3.4.19.12" evidence="2"/>
<accession>A0A0N4U8K0</accession>
<dbReference type="WBParaSite" id="DME_0000337701-mRNA-1">
    <property type="protein sequence ID" value="DME_0000337701-mRNA-1"/>
    <property type="gene ID" value="DME_0000337701"/>
</dbReference>
<dbReference type="EMBL" id="UYYG01000002">
    <property type="protein sequence ID" value="VDN50270.1"/>
    <property type="molecule type" value="Genomic_DNA"/>
</dbReference>
<keyword evidence="5" id="KW-0862">Zinc</keyword>
<dbReference type="OrthoDB" id="21192at2759"/>
<sequence length="803" mass="91706">MVDCPHITRSVCIARLDLEQLKRFGYGRYDSFKQKKMQITECDPQIASYRKKNTTTIDYGNWSCVECGTSKCPWLCLSCGLIHCGRYVNEDGLKHFKIYPNHSVCMDCYSYSVFCYCCDDFVGCDTDDHKIASIRSSLEFYNCSRSDDHSYSSTKYESTLDAEDIIEISATDSPPTFYDEATEDEGEFEGIFSSDYVQDEMDTLEVQMIDAAEQDENDSSRLRNIKNNRDSQVEFNLGSSGDEHEKDDCSESMSEADYADRKVIADLLENSRINSSSVLSNNQILNKHIFGQCDFMVSLKETPFIGGERNLRKRKRKIQLFTELKDGDLTGIQSLPLSTTVIGLPSCAEKGTAVDSKRLRGLKNLGNTCFMNSVIQALKSILPLYFSKSVSKQIFRYFMSRLPPLKMETFSTDGSSPQIPRYNTRNSLPFANERSFLTEELRKTLIEIASDTNSTSLIVNAYGPDALLAEVWKLVPRFRFWWGILAFAKVLCSAALIIVNNIGFQQHDAHEFLRCVLDRMHFELKSCRIPDWLLSEVCEGGVRLASESHFATNKRKKGTSKSERKCAIMAMFEGFLQSQLTCLSCNKTSNKQDPFLDLSLDIFLPSNGNRANTIHLNECLHRFFAKEELDTCEQYFCNFCRDKRPSTKQLFLRSLPNILCLHLKRFRWSQAHRGKLDNIVEFPLKGLDMKNFIYSENVNSNILSNESDSSVHGDSRSNSFSSCSSLTACADDYNALYDLYSLVVHHGSGEETTFRVSSGHYTAYGYHSKQWYHFNDSLVKPCSEQAVMKQKAYLLFYVRRNRQ</sequence>
<dbReference type="InterPro" id="IPR013083">
    <property type="entry name" value="Znf_RING/FYVE/PHD"/>
</dbReference>
<evidence type="ECO:0000259" key="9">
    <source>
        <dbReference type="PROSITE" id="PS50271"/>
    </source>
</evidence>
<dbReference type="SUPFAM" id="SSF54001">
    <property type="entry name" value="Cysteine proteinases"/>
    <property type="match status" value="1"/>
</dbReference>
<dbReference type="Pfam" id="PF00443">
    <property type="entry name" value="UCH"/>
    <property type="match status" value="1"/>
</dbReference>
<dbReference type="STRING" id="318479.A0A0N4U8K0"/>
<comment type="catalytic activity">
    <reaction evidence="1">
        <text>Thiol-dependent hydrolysis of ester, thioester, amide, peptide and isopeptide bonds formed by the C-terminal Gly of ubiquitin (a 76-residue protein attached to proteins as an intracellular targeting signal).</text>
        <dbReference type="EC" id="3.4.19.12"/>
    </reaction>
</comment>
<organism evidence="11 13">
    <name type="scientific">Dracunculus medinensis</name>
    <name type="common">Guinea worm</name>
    <dbReference type="NCBI Taxonomy" id="318479"/>
    <lineage>
        <taxon>Eukaryota</taxon>
        <taxon>Metazoa</taxon>
        <taxon>Ecdysozoa</taxon>
        <taxon>Nematoda</taxon>
        <taxon>Chromadorea</taxon>
        <taxon>Rhabditida</taxon>
        <taxon>Spirurina</taxon>
        <taxon>Dracunculoidea</taxon>
        <taxon>Dracunculidae</taxon>
        <taxon>Dracunculus</taxon>
    </lineage>
</organism>